<dbReference type="AlphaFoldDB" id="A0A4Q7YMB3"/>
<evidence type="ECO:0000256" key="3">
    <source>
        <dbReference type="ARBA" id="ARBA00016507"/>
    </source>
</evidence>
<comment type="similarity">
    <text evidence="2">Belongs to the FliH family.</text>
</comment>
<dbReference type="Proteomes" id="UP000292423">
    <property type="component" value="Unassembled WGS sequence"/>
</dbReference>
<dbReference type="GO" id="GO:0005829">
    <property type="term" value="C:cytosol"/>
    <property type="evidence" value="ECO:0007669"/>
    <property type="project" value="TreeGrafter"/>
</dbReference>
<dbReference type="InterPro" id="IPR018035">
    <property type="entry name" value="Flagellar_FliH/T3SS_HrpE"/>
</dbReference>
<accession>A0A4Q7YMB3</accession>
<keyword evidence="5" id="KW-1005">Bacterial flagellum biogenesis</keyword>
<name>A0A4Q7YMB3_9GAMM</name>
<keyword evidence="4" id="KW-0813">Transport</keyword>
<dbReference type="Pfam" id="PF02108">
    <property type="entry name" value="FliH"/>
    <property type="match status" value="1"/>
</dbReference>
<evidence type="ECO:0000256" key="4">
    <source>
        <dbReference type="ARBA" id="ARBA00022448"/>
    </source>
</evidence>
<evidence type="ECO:0000256" key="6">
    <source>
        <dbReference type="ARBA" id="ARBA00022927"/>
    </source>
</evidence>
<evidence type="ECO:0000313" key="10">
    <source>
        <dbReference type="EMBL" id="RZU38500.1"/>
    </source>
</evidence>
<evidence type="ECO:0000313" key="11">
    <source>
        <dbReference type="Proteomes" id="UP000292423"/>
    </source>
</evidence>
<evidence type="ECO:0000256" key="1">
    <source>
        <dbReference type="ARBA" id="ARBA00003041"/>
    </source>
</evidence>
<dbReference type="RefSeq" id="WP_130414115.1">
    <property type="nucleotide sequence ID" value="NZ_SHKX01000013.1"/>
</dbReference>
<dbReference type="PANTHER" id="PTHR34982:SF1">
    <property type="entry name" value="FLAGELLAR ASSEMBLY PROTEIN FLIH"/>
    <property type="match status" value="1"/>
</dbReference>
<protein>
    <recommendedName>
        <fullName evidence="3">Flagellar assembly protein FliH</fullName>
    </recommendedName>
</protein>
<comment type="function">
    <text evidence="1">Needed for flagellar regrowth and assembly.</text>
</comment>
<feature type="domain" description="Flagellar assembly protein FliH/Type III secretion system HrpE" evidence="9">
    <location>
        <begin position="119"/>
        <end position="237"/>
    </location>
</feature>
<keyword evidence="7" id="KW-1006">Bacterial flagellum protein export</keyword>
<gene>
    <name evidence="10" type="ORF">EV700_2434</name>
</gene>
<evidence type="ECO:0000256" key="7">
    <source>
        <dbReference type="ARBA" id="ARBA00023225"/>
    </source>
</evidence>
<evidence type="ECO:0000259" key="9">
    <source>
        <dbReference type="Pfam" id="PF02108"/>
    </source>
</evidence>
<dbReference type="OrthoDB" id="6415116at2"/>
<dbReference type="PANTHER" id="PTHR34982">
    <property type="entry name" value="YOP PROTEINS TRANSLOCATION PROTEIN L"/>
    <property type="match status" value="1"/>
</dbReference>
<organism evidence="10 11">
    <name type="scientific">Fluviicoccus keumensis</name>
    <dbReference type="NCBI Taxonomy" id="1435465"/>
    <lineage>
        <taxon>Bacteria</taxon>
        <taxon>Pseudomonadati</taxon>
        <taxon>Pseudomonadota</taxon>
        <taxon>Gammaproteobacteria</taxon>
        <taxon>Moraxellales</taxon>
        <taxon>Moraxellaceae</taxon>
        <taxon>Fluviicoccus</taxon>
    </lineage>
</organism>
<comment type="caution">
    <text evidence="10">The sequence shown here is derived from an EMBL/GenBank/DDBJ whole genome shotgun (WGS) entry which is preliminary data.</text>
</comment>
<reference evidence="10 11" key="1">
    <citation type="submission" date="2019-02" db="EMBL/GenBank/DDBJ databases">
        <title>Genomic Encyclopedia of Type Strains, Phase IV (KMG-IV): sequencing the most valuable type-strain genomes for metagenomic binning, comparative biology and taxonomic classification.</title>
        <authorList>
            <person name="Goeker M."/>
        </authorList>
    </citation>
    <scope>NUCLEOTIDE SEQUENCE [LARGE SCALE GENOMIC DNA]</scope>
    <source>
        <strain evidence="10 11">DSM 105135</strain>
    </source>
</reference>
<dbReference type="InterPro" id="IPR051472">
    <property type="entry name" value="T3SS_Stator/FliH"/>
</dbReference>
<evidence type="ECO:0000256" key="8">
    <source>
        <dbReference type="SAM" id="MobiDB-lite"/>
    </source>
</evidence>
<keyword evidence="6" id="KW-0653">Protein transport</keyword>
<keyword evidence="10" id="KW-0282">Flagellum</keyword>
<feature type="region of interest" description="Disordered" evidence="8">
    <location>
        <begin position="1"/>
        <end position="54"/>
    </location>
</feature>
<dbReference type="EMBL" id="SHKX01000013">
    <property type="protein sequence ID" value="RZU38500.1"/>
    <property type="molecule type" value="Genomic_DNA"/>
</dbReference>
<dbReference type="GO" id="GO:0044781">
    <property type="term" value="P:bacterial-type flagellum organization"/>
    <property type="evidence" value="ECO:0007669"/>
    <property type="project" value="UniProtKB-KW"/>
</dbReference>
<evidence type="ECO:0000256" key="5">
    <source>
        <dbReference type="ARBA" id="ARBA00022795"/>
    </source>
</evidence>
<sequence length="254" mass="27700">MNDTVPAKGAASVLRQPAIASTARQLRPLPAATVLPKATPWPAGQKPGEGNEQPAPSLIEEVLKDQYREYFQRLEEEARARGLKSAAEEAVSALKQARDKVVSDWKREEASIRASLKADADRLAALLASLGAEQETLSQRMEPVLARLLFESLVRMLGHHAVEGALIHDVAHQAIKEYRIAAPWKVWLSQSDFNYLHAQGLYGEFLQACHVDESAGPGSCRIETDEGSLDAGLDQQLLALHRLLTQEGRNAGGS</sequence>
<keyword evidence="10" id="KW-0969">Cilium</keyword>
<dbReference type="GO" id="GO:0015031">
    <property type="term" value="P:protein transport"/>
    <property type="evidence" value="ECO:0007669"/>
    <property type="project" value="UniProtKB-KW"/>
</dbReference>
<keyword evidence="10" id="KW-0966">Cell projection</keyword>
<evidence type="ECO:0000256" key="2">
    <source>
        <dbReference type="ARBA" id="ARBA00006602"/>
    </source>
</evidence>
<proteinExistence type="inferred from homology"/>
<keyword evidence="11" id="KW-1185">Reference proteome</keyword>